<feature type="transmembrane region" description="Helical" evidence="7">
    <location>
        <begin position="105"/>
        <end position="128"/>
    </location>
</feature>
<comment type="similarity">
    <text evidence="2">Belongs to the major facilitator superfamily. Nitrate/nitrite porter (TC 2.A.1.8) family.</text>
</comment>
<feature type="transmembrane region" description="Helical" evidence="7">
    <location>
        <begin position="262"/>
        <end position="285"/>
    </location>
</feature>
<keyword evidence="4 7" id="KW-1133">Transmembrane helix</keyword>
<evidence type="ECO:0000313" key="10">
    <source>
        <dbReference type="Proteomes" id="UP000235347"/>
    </source>
</evidence>
<feature type="transmembrane region" description="Helical" evidence="7">
    <location>
        <begin position="327"/>
        <end position="346"/>
    </location>
</feature>
<keyword evidence="5" id="KW-0534">Nitrate assimilation</keyword>
<name>A0A2N7W8K2_9BURK</name>
<feature type="transmembrane region" description="Helical" evidence="7">
    <location>
        <begin position="81"/>
        <end position="99"/>
    </location>
</feature>
<evidence type="ECO:0000256" key="1">
    <source>
        <dbReference type="ARBA" id="ARBA00004141"/>
    </source>
</evidence>
<dbReference type="SUPFAM" id="SSF103473">
    <property type="entry name" value="MFS general substrate transporter"/>
    <property type="match status" value="1"/>
</dbReference>
<evidence type="ECO:0000256" key="3">
    <source>
        <dbReference type="ARBA" id="ARBA00022692"/>
    </source>
</evidence>
<proteinExistence type="inferred from homology"/>
<dbReference type="Proteomes" id="UP000235347">
    <property type="component" value="Unassembled WGS sequence"/>
</dbReference>
<keyword evidence="10" id="KW-1185">Reference proteome</keyword>
<dbReference type="InterPro" id="IPR011701">
    <property type="entry name" value="MFS"/>
</dbReference>
<sequence>MKDLQHALRSGNWRSLLACFLYFDTGFTVWVLYGPLAPFISKSISMTAAQQGFLVAVPVLAAAILRVALGNLYQSTDGRRVALMGVLISALPAMTLPLLPTTPSYSLLLVLGVFLGVGGASFAVALPMAGSSYPPKVQGLVLGLAAAGNVGAVLDGFLFPHVAAALGWQYATAAALPLLAIAGLALFAWGDDRGEKAGSPGRALAGFVTMLAGLIALVLAVHAGVFGAGKAGVLLLPVIGAVGAIVLLPARYRAVLAERDTWVMMLVYSITFGGFVGMSSYVTLLLTTLYQMPKLEAGLFMSLLAFLGAMVRPVGGYLADRITGVRALTGLLAAISLADFAFAAWMPPLAGGIAILVCLYLAFGLGNGSTFQLVPHRWKGKTGLLSGVIGAAGGIGGFYLPVVMGIAKETTGSYQMGFATFGVLAACACLAVVALRAQWLVWASPAGTAADFAHAAQPARVGQPAAAGE</sequence>
<reference evidence="9 10" key="1">
    <citation type="submission" date="2018-01" db="EMBL/GenBank/DDBJ databases">
        <title>Whole genome analyses suggest that Burkholderia sensu lato contains two further novel genera in the rhizoxinica-symbiotica group Mycetohabitans gen. nov., and Trinickia gen. nov.: implications for the evolution of diazotrophy and nodulation in the Burkholderiaceae.</title>
        <authorList>
            <person name="Estrada-de los Santos P."/>
            <person name="Palmer M."/>
            <person name="Chavez-Ramirez B."/>
            <person name="Beukes C."/>
            <person name="Steenkamp E.T."/>
            <person name="Hirsch A.M."/>
            <person name="Manyaka P."/>
            <person name="Maluk M."/>
            <person name="Lafos M."/>
            <person name="Crook M."/>
            <person name="Gross E."/>
            <person name="Simon M.F."/>
            <person name="Bueno dos Reis Junior F."/>
            <person name="Poole P.S."/>
            <person name="Venter S.N."/>
            <person name="James E.K."/>
        </authorList>
    </citation>
    <scope>NUCLEOTIDE SEQUENCE [LARGE SCALE GENOMIC DNA]</scope>
    <source>
        <strain evidence="9 10">GP25-8</strain>
    </source>
</reference>
<evidence type="ECO:0000256" key="7">
    <source>
        <dbReference type="SAM" id="Phobius"/>
    </source>
</evidence>
<dbReference type="Gene3D" id="1.20.1250.20">
    <property type="entry name" value="MFS general substrate transporter like domains"/>
    <property type="match status" value="2"/>
</dbReference>
<feature type="transmembrane region" description="Helical" evidence="7">
    <location>
        <begin position="168"/>
        <end position="189"/>
    </location>
</feature>
<dbReference type="PANTHER" id="PTHR23515">
    <property type="entry name" value="HIGH-AFFINITY NITRATE TRANSPORTER 2.3"/>
    <property type="match status" value="1"/>
</dbReference>
<dbReference type="InterPro" id="IPR044772">
    <property type="entry name" value="NO3_transporter"/>
</dbReference>
<accession>A0A2N7W8K2</accession>
<dbReference type="GO" id="GO:0015112">
    <property type="term" value="F:nitrate transmembrane transporter activity"/>
    <property type="evidence" value="ECO:0007669"/>
    <property type="project" value="InterPro"/>
</dbReference>
<evidence type="ECO:0000256" key="2">
    <source>
        <dbReference type="ARBA" id="ARBA00008432"/>
    </source>
</evidence>
<feature type="transmembrane region" description="Helical" evidence="7">
    <location>
        <begin position="297"/>
        <end position="315"/>
    </location>
</feature>
<dbReference type="Pfam" id="PF07690">
    <property type="entry name" value="MFS_1"/>
    <property type="match status" value="1"/>
</dbReference>
<comment type="caution">
    <text evidence="9">The sequence shown here is derived from an EMBL/GenBank/DDBJ whole genome shotgun (WGS) entry which is preliminary data.</text>
</comment>
<feature type="transmembrane region" description="Helical" evidence="7">
    <location>
        <begin position="413"/>
        <end position="435"/>
    </location>
</feature>
<comment type="subcellular location">
    <subcellularLocation>
        <location evidence="1">Membrane</location>
        <topology evidence="1">Multi-pass membrane protein</topology>
    </subcellularLocation>
</comment>
<evidence type="ECO:0000313" key="9">
    <source>
        <dbReference type="EMBL" id="PMS25731.1"/>
    </source>
</evidence>
<evidence type="ECO:0000259" key="8">
    <source>
        <dbReference type="PROSITE" id="PS50850"/>
    </source>
</evidence>
<dbReference type="InterPro" id="IPR036259">
    <property type="entry name" value="MFS_trans_sf"/>
</dbReference>
<feature type="transmembrane region" description="Helical" evidence="7">
    <location>
        <begin position="12"/>
        <end position="33"/>
    </location>
</feature>
<feature type="transmembrane region" description="Helical" evidence="7">
    <location>
        <begin position="383"/>
        <end position="407"/>
    </location>
</feature>
<evidence type="ECO:0000256" key="5">
    <source>
        <dbReference type="ARBA" id="ARBA00023063"/>
    </source>
</evidence>
<gene>
    <name evidence="9" type="ORF">C0Z19_09220</name>
</gene>
<feature type="transmembrane region" description="Helical" evidence="7">
    <location>
        <begin position="352"/>
        <end position="371"/>
    </location>
</feature>
<organism evidence="9 10">
    <name type="scientific">Trinickia soli</name>
    <dbReference type="NCBI Taxonomy" id="380675"/>
    <lineage>
        <taxon>Bacteria</taxon>
        <taxon>Pseudomonadati</taxon>
        <taxon>Pseudomonadota</taxon>
        <taxon>Betaproteobacteria</taxon>
        <taxon>Burkholderiales</taxon>
        <taxon>Burkholderiaceae</taxon>
        <taxon>Trinickia</taxon>
    </lineage>
</organism>
<dbReference type="PROSITE" id="PS50850">
    <property type="entry name" value="MFS"/>
    <property type="match status" value="1"/>
</dbReference>
<dbReference type="GO" id="GO:0016020">
    <property type="term" value="C:membrane"/>
    <property type="evidence" value="ECO:0007669"/>
    <property type="project" value="UniProtKB-SubCell"/>
</dbReference>
<evidence type="ECO:0000256" key="4">
    <source>
        <dbReference type="ARBA" id="ARBA00022989"/>
    </source>
</evidence>
<keyword evidence="6 7" id="KW-0472">Membrane</keyword>
<dbReference type="GO" id="GO:0042128">
    <property type="term" value="P:nitrate assimilation"/>
    <property type="evidence" value="ECO:0007669"/>
    <property type="project" value="UniProtKB-KW"/>
</dbReference>
<dbReference type="AlphaFoldDB" id="A0A2N7W8K2"/>
<dbReference type="InterPro" id="IPR020846">
    <property type="entry name" value="MFS_dom"/>
</dbReference>
<feature type="transmembrane region" description="Helical" evidence="7">
    <location>
        <begin position="231"/>
        <end position="250"/>
    </location>
</feature>
<evidence type="ECO:0000256" key="6">
    <source>
        <dbReference type="ARBA" id="ARBA00023136"/>
    </source>
</evidence>
<feature type="transmembrane region" description="Helical" evidence="7">
    <location>
        <begin position="201"/>
        <end position="225"/>
    </location>
</feature>
<feature type="domain" description="Major facilitator superfamily (MFS) profile" evidence="8">
    <location>
        <begin position="14"/>
        <end position="440"/>
    </location>
</feature>
<dbReference type="EMBL" id="PNYB01000006">
    <property type="protein sequence ID" value="PMS25731.1"/>
    <property type="molecule type" value="Genomic_DNA"/>
</dbReference>
<feature type="transmembrane region" description="Helical" evidence="7">
    <location>
        <begin position="140"/>
        <end position="162"/>
    </location>
</feature>
<keyword evidence="3 7" id="KW-0812">Transmembrane</keyword>
<dbReference type="RefSeq" id="WP_102609504.1">
    <property type="nucleotide sequence ID" value="NZ_CADIKD010000001.1"/>
</dbReference>
<protein>
    <submittedName>
        <fullName evidence="9">MFS transporter</fullName>
    </submittedName>
</protein>
<feature type="transmembrane region" description="Helical" evidence="7">
    <location>
        <begin position="53"/>
        <end position="69"/>
    </location>
</feature>